<accession>L0DSP1</accession>
<dbReference type="PATRIC" id="fig|1255043.3.peg.320"/>
<dbReference type="STRING" id="1255043.TVNIR_0319"/>
<dbReference type="EMBL" id="CP003989">
    <property type="protein sequence ID" value="AGA32028.1"/>
    <property type="molecule type" value="Genomic_DNA"/>
</dbReference>
<dbReference type="Pfam" id="PF11809">
    <property type="entry name" value="DUF3330"/>
    <property type="match status" value="1"/>
</dbReference>
<proteinExistence type="predicted"/>
<sequence length="69" mass="8018">MADNANGTEEDPTPPRVRCRECLKEIPSSEAEQPEAEEYALYFCGLECFQKWHERAEKEIARREGDNQD</sequence>
<gene>
    <name evidence="1" type="ordered locus">TVNIR_0319</name>
</gene>
<evidence type="ECO:0000313" key="1">
    <source>
        <dbReference type="EMBL" id="AGA32028.1"/>
    </source>
</evidence>
<name>L0DSP1_THIND</name>
<protein>
    <recommendedName>
        <fullName evidence="3">DUF3330 domain-containing protein</fullName>
    </recommendedName>
</protein>
<dbReference type="HOGENOM" id="CLU_2774655_0_0_6"/>
<organism evidence="1 2">
    <name type="scientific">Thioalkalivibrio nitratireducens (strain DSM 14787 / UNIQEM 213 / ALEN2)</name>
    <dbReference type="NCBI Taxonomy" id="1255043"/>
    <lineage>
        <taxon>Bacteria</taxon>
        <taxon>Pseudomonadati</taxon>
        <taxon>Pseudomonadota</taxon>
        <taxon>Gammaproteobacteria</taxon>
        <taxon>Chromatiales</taxon>
        <taxon>Ectothiorhodospiraceae</taxon>
        <taxon>Thioalkalivibrio</taxon>
    </lineage>
</organism>
<evidence type="ECO:0008006" key="3">
    <source>
        <dbReference type="Google" id="ProtNLM"/>
    </source>
</evidence>
<dbReference type="Proteomes" id="UP000010809">
    <property type="component" value="Chromosome"/>
</dbReference>
<keyword evidence="2" id="KW-1185">Reference proteome</keyword>
<dbReference type="RefSeq" id="WP_015257183.1">
    <property type="nucleotide sequence ID" value="NC_019902.2"/>
</dbReference>
<dbReference type="KEGG" id="tni:TVNIR_0319"/>
<dbReference type="AlphaFoldDB" id="L0DSP1"/>
<evidence type="ECO:0000313" key="2">
    <source>
        <dbReference type="Proteomes" id="UP000010809"/>
    </source>
</evidence>
<reference evidence="1" key="1">
    <citation type="submission" date="2015-12" db="EMBL/GenBank/DDBJ databases">
        <authorList>
            <person name="Tikhonova T.V."/>
            <person name="Pavlov A.R."/>
            <person name="Beletsky A.V."/>
            <person name="Mardanov A.V."/>
            <person name="Sorokin D.Y."/>
            <person name="Ravin N.V."/>
            <person name="Popov V.O."/>
        </authorList>
    </citation>
    <scope>NUCLEOTIDE SEQUENCE</scope>
    <source>
        <strain evidence="1">DSM 14787</strain>
    </source>
</reference>
<dbReference type="InterPro" id="IPR021767">
    <property type="entry name" value="TnpM"/>
</dbReference>